<evidence type="ECO:0000313" key="3">
    <source>
        <dbReference type="Proteomes" id="UP001165065"/>
    </source>
</evidence>
<comment type="caution">
    <text evidence="2">The sequence shown here is derived from an EMBL/GenBank/DDBJ whole genome shotgun (WGS) entry which is preliminary data.</text>
</comment>
<evidence type="ECO:0000256" key="1">
    <source>
        <dbReference type="SAM" id="MobiDB-lite"/>
    </source>
</evidence>
<feature type="compositionally biased region" description="Polar residues" evidence="1">
    <location>
        <begin position="1"/>
        <end position="34"/>
    </location>
</feature>
<dbReference type="AlphaFoldDB" id="A0A9W7GLU2"/>
<evidence type="ECO:0000313" key="2">
    <source>
        <dbReference type="EMBL" id="GMI47254.1"/>
    </source>
</evidence>
<feature type="region of interest" description="Disordered" evidence="1">
    <location>
        <begin position="1"/>
        <end position="60"/>
    </location>
</feature>
<name>A0A9W7GLU2_9STRA</name>
<feature type="compositionally biased region" description="Low complexity" evidence="1">
    <location>
        <begin position="35"/>
        <end position="54"/>
    </location>
</feature>
<reference evidence="3" key="1">
    <citation type="journal article" date="2023" name="Commun. Biol.">
        <title>Genome analysis of Parmales, the sister group of diatoms, reveals the evolutionary specialization of diatoms from phago-mixotrophs to photoautotrophs.</title>
        <authorList>
            <person name="Ban H."/>
            <person name="Sato S."/>
            <person name="Yoshikawa S."/>
            <person name="Yamada K."/>
            <person name="Nakamura Y."/>
            <person name="Ichinomiya M."/>
            <person name="Sato N."/>
            <person name="Blanc-Mathieu R."/>
            <person name="Endo H."/>
            <person name="Kuwata A."/>
            <person name="Ogata H."/>
        </authorList>
    </citation>
    <scope>NUCLEOTIDE SEQUENCE [LARGE SCALE GENOMIC DNA]</scope>
</reference>
<keyword evidence="3" id="KW-1185">Reference proteome</keyword>
<dbReference type="OrthoDB" id="10615958at2759"/>
<protein>
    <submittedName>
        <fullName evidence="2">Uncharacterized protein</fullName>
    </submittedName>
</protein>
<proteinExistence type="predicted"/>
<dbReference type="Proteomes" id="UP001165065">
    <property type="component" value="Unassembled WGS sequence"/>
</dbReference>
<organism evidence="2 3">
    <name type="scientific">Triparma columacea</name>
    <dbReference type="NCBI Taxonomy" id="722753"/>
    <lineage>
        <taxon>Eukaryota</taxon>
        <taxon>Sar</taxon>
        <taxon>Stramenopiles</taxon>
        <taxon>Ochrophyta</taxon>
        <taxon>Bolidophyceae</taxon>
        <taxon>Parmales</taxon>
        <taxon>Triparmaceae</taxon>
        <taxon>Triparma</taxon>
    </lineage>
</organism>
<accession>A0A9W7GLU2</accession>
<dbReference type="EMBL" id="BRYA01000336">
    <property type="protein sequence ID" value="GMI47254.1"/>
    <property type="molecule type" value="Genomic_DNA"/>
</dbReference>
<gene>
    <name evidence="2" type="ORF">TrCOL_g10543</name>
</gene>
<sequence>MTKASNTTPHHSSTSVNACQLQNLTSSQSPIEANTSNTITTTTMTTTSSPSTPSDSKEPDFKESAAVVHVGAVVGGNNFMQTDDFRRLFVEFLGYGWVDTLVTMRQLDKKWLKVVNKRLKELRISFDVYGECQGNCGIEISNREAKSPCDFPGCEHYVGYCFICVADCGGMDDLHQCTKTTCDNFENYYCEEHIGFGMVDDDGCSDGCFDYDDEDGYDY</sequence>